<protein>
    <submittedName>
        <fullName evidence="3">Luciferase family protein</fullName>
    </submittedName>
</protein>
<evidence type="ECO:0000256" key="1">
    <source>
        <dbReference type="SAM" id="MobiDB-lite"/>
    </source>
</evidence>
<proteinExistence type="predicted"/>
<evidence type="ECO:0000313" key="3">
    <source>
        <dbReference type="EMBL" id="MFC5021994.1"/>
    </source>
</evidence>
<evidence type="ECO:0000259" key="2">
    <source>
        <dbReference type="Pfam" id="PF17648"/>
    </source>
</evidence>
<feature type="domain" description="Luciferase" evidence="2">
    <location>
        <begin position="34"/>
        <end position="97"/>
    </location>
</feature>
<accession>A0ABV9X954</accession>
<dbReference type="EMBL" id="JBHSJD010000005">
    <property type="protein sequence ID" value="MFC5021994.1"/>
    <property type="molecule type" value="Genomic_DNA"/>
</dbReference>
<sequence>MNLARDARDRLACWPALSRGRACCGTSYCLYSGGAEIVHFHGDDKADVHLTRGMIDRLGPALRRSTALRFSPASGWVTVRLETGSDIDLLATLVSAALTASDGVAGAVSTPGAGPGAAVGAEARSDRSGRAERTGRAGRPTGPSTDPSAGLGPTPTPCSRHVRP</sequence>
<evidence type="ECO:0000313" key="4">
    <source>
        <dbReference type="Proteomes" id="UP001595829"/>
    </source>
</evidence>
<reference evidence="4" key="1">
    <citation type="journal article" date="2019" name="Int. J. Syst. Evol. Microbiol.">
        <title>The Global Catalogue of Microorganisms (GCM) 10K type strain sequencing project: providing services to taxonomists for standard genome sequencing and annotation.</title>
        <authorList>
            <consortium name="The Broad Institute Genomics Platform"/>
            <consortium name="The Broad Institute Genome Sequencing Center for Infectious Disease"/>
            <person name="Wu L."/>
            <person name="Ma J."/>
        </authorList>
    </citation>
    <scope>NUCLEOTIDE SEQUENCE [LARGE SCALE GENOMIC DNA]</scope>
    <source>
        <strain evidence="4">CGMCC 4.1648</strain>
    </source>
</reference>
<dbReference type="RefSeq" id="WP_345687488.1">
    <property type="nucleotide sequence ID" value="NZ_BAABIT010000001.1"/>
</dbReference>
<feature type="compositionally biased region" description="Basic and acidic residues" evidence="1">
    <location>
        <begin position="123"/>
        <end position="135"/>
    </location>
</feature>
<feature type="region of interest" description="Disordered" evidence="1">
    <location>
        <begin position="107"/>
        <end position="164"/>
    </location>
</feature>
<organism evidence="3 4">
    <name type="scientific">Streptomyces coeruleoprunus</name>
    <dbReference type="NCBI Taxonomy" id="285563"/>
    <lineage>
        <taxon>Bacteria</taxon>
        <taxon>Bacillati</taxon>
        <taxon>Actinomycetota</taxon>
        <taxon>Actinomycetes</taxon>
        <taxon>Kitasatosporales</taxon>
        <taxon>Streptomycetaceae</taxon>
        <taxon>Streptomyces</taxon>
    </lineage>
</organism>
<keyword evidence="4" id="KW-1185">Reference proteome</keyword>
<name>A0ABV9X954_9ACTN</name>
<dbReference type="Pfam" id="PF17648">
    <property type="entry name" value="Luciferase"/>
    <property type="match status" value="1"/>
</dbReference>
<gene>
    <name evidence="3" type="ORF">ACFPM3_07575</name>
</gene>
<dbReference type="Proteomes" id="UP001595829">
    <property type="component" value="Unassembled WGS sequence"/>
</dbReference>
<feature type="compositionally biased region" description="Low complexity" evidence="1">
    <location>
        <begin position="107"/>
        <end position="121"/>
    </location>
</feature>
<dbReference type="InterPro" id="IPR040841">
    <property type="entry name" value="Luciferase_dom"/>
</dbReference>
<comment type="caution">
    <text evidence="3">The sequence shown here is derived from an EMBL/GenBank/DDBJ whole genome shotgun (WGS) entry which is preliminary data.</text>
</comment>